<reference evidence="7 8" key="1">
    <citation type="journal article" date="2018" name="Nat. Ecol. Evol.">
        <title>Pezizomycetes genomes reveal the molecular basis of ectomycorrhizal truffle lifestyle.</title>
        <authorList>
            <person name="Murat C."/>
            <person name="Payen T."/>
            <person name="Noel B."/>
            <person name="Kuo A."/>
            <person name="Morin E."/>
            <person name="Chen J."/>
            <person name="Kohler A."/>
            <person name="Krizsan K."/>
            <person name="Balestrini R."/>
            <person name="Da Silva C."/>
            <person name="Montanini B."/>
            <person name="Hainaut M."/>
            <person name="Levati E."/>
            <person name="Barry K.W."/>
            <person name="Belfiori B."/>
            <person name="Cichocki N."/>
            <person name="Clum A."/>
            <person name="Dockter R.B."/>
            <person name="Fauchery L."/>
            <person name="Guy J."/>
            <person name="Iotti M."/>
            <person name="Le Tacon F."/>
            <person name="Lindquist E.A."/>
            <person name="Lipzen A."/>
            <person name="Malagnac F."/>
            <person name="Mello A."/>
            <person name="Molinier V."/>
            <person name="Miyauchi S."/>
            <person name="Poulain J."/>
            <person name="Riccioni C."/>
            <person name="Rubini A."/>
            <person name="Sitrit Y."/>
            <person name="Splivallo R."/>
            <person name="Traeger S."/>
            <person name="Wang M."/>
            <person name="Zifcakova L."/>
            <person name="Wipf D."/>
            <person name="Zambonelli A."/>
            <person name="Paolocci F."/>
            <person name="Nowrousian M."/>
            <person name="Ottonello S."/>
            <person name="Baldrian P."/>
            <person name="Spatafora J.W."/>
            <person name="Henrissat B."/>
            <person name="Nagy L.G."/>
            <person name="Aury J.M."/>
            <person name="Wincker P."/>
            <person name="Grigoriev I.V."/>
            <person name="Bonfante P."/>
            <person name="Martin F.M."/>
        </authorList>
    </citation>
    <scope>NUCLEOTIDE SEQUENCE [LARGE SCALE GENOMIC DNA]</scope>
    <source>
        <strain evidence="7 8">CCBAS932</strain>
    </source>
</reference>
<evidence type="ECO:0000256" key="2">
    <source>
        <dbReference type="ARBA" id="ARBA00022692"/>
    </source>
</evidence>
<keyword evidence="8" id="KW-1185">Reference proteome</keyword>
<dbReference type="STRING" id="1392247.A0A3N4L0D1"/>
<dbReference type="GO" id="GO:0005506">
    <property type="term" value="F:iron ion binding"/>
    <property type="evidence" value="ECO:0007669"/>
    <property type="project" value="InterPro"/>
</dbReference>
<evidence type="ECO:0000256" key="4">
    <source>
        <dbReference type="ARBA" id="ARBA00023136"/>
    </source>
</evidence>
<comment type="subcellular location">
    <subcellularLocation>
        <location evidence="1">Membrane</location>
    </subcellularLocation>
</comment>
<evidence type="ECO:0000313" key="7">
    <source>
        <dbReference type="EMBL" id="RPB14031.1"/>
    </source>
</evidence>
<proteinExistence type="predicted"/>
<keyword evidence="2 5" id="KW-0812">Transmembrane</keyword>
<dbReference type="EMBL" id="ML119120">
    <property type="protein sequence ID" value="RPB14031.1"/>
    <property type="molecule type" value="Genomic_DNA"/>
</dbReference>
<dbReference type="InterPro" id="IPR006694">
    <property type="entry name" value="Fatty_acid_hydroxylase"/>
</dbReference>
<dbReference type="InterPro" id="IPR050307">
    <property type="entry name" value="Sterol_Desaturase_Related"/>
</dbReference>
<name>A0A3N4L0D1_9PEZI</name>
<dbReference type="InParanoid" id="A0A3N4L0D1"/>
<feature type="domain" description="Fatty acid hydroxylase" evidence="6">
    <location>
        <begin position="117"/>
        <end position="243"/>
    </location>
</feature>
<sequence length="263" mass="29866">MNSMAPQLSRIWSDVVTSHSSLLLELTGALIVQIFYFWVPSLLYLSLEWIFPAFSAAHKIQPTQPPPTATETKHCIAVVLKNQAIGVLVHAALITLFPPSPISRQLPTFKRFASDVLLSVIVCEIIFFYAHRLLHTRKFYAYIHRKHHAFTAPIALAAQYAHPAEFVVSNLLPLHLPRMLVLRDCHILSFWAFCAMVALESCSVHSGYAIWSMEGLARRHDWHHEKVVVNFGTFKLLDWIHGTDGGVGGDRTRRRGNRRKLVE</sequence>
<accession>A0A3N4L0D1</accession>
<dbReference type="Proteomes" id="UP000277580">
    <property type="component" value="Unassembled WGS sequence"/>
</dbReference>
<feature type="transmembrane region" description="Helical" evidence="5">
    <location>
        <begin position="112"/>
        <end position="130"/>
    </location>
</feature>
<organism evidence="7 8">
    <name type="scientific">Morchella conica CCBAS932</name>
    <dbReference type="NCBI Taxonomy" id="1392247"/>
    <lineage>
        <taxon>Eukaryota</taxon>
        <taxon>Fungi</taxon>
        <taxon>Dikarya</taxon>
        <taxon>Ascomycota</taxon>
        <taxon>Pezizomycotina</taxon>
        <taxon>Pezizomycetes</taxon>
        <taxon>Pezizales</taxon>
        <taxon>Morchellaceae</taxon>
        <taxon>Morchella</taxon>
    </lineage>
</organism>
<dbReference type="GO" id="GO:0008610">
    <property type="term" value="P:lipid biosynthetic process"/>
    <property type="evidence" value="ECO:0007669"/>
    <property type="project" value="InterPro"/>
</dbReference>
<keyword evidence="4 5" id="KW-0472">Membrane</keyword>
<gene>
    <name evidence="7" type="ORF">P167DRAFT_552837</name>
</gene>
<dbReference type="OrthoDB" id="408954at2759"/>
<evidence type="ECO:0000256" key="5">
    <source>
        <dbReference type="SAM" id="Phobius"/>
    </source>
</evidence>
<evidence type="ECO:0000259" key="6">
    <source>
        <dbReference type="Pfam" id="PF04116"/>
    </source>
</evidence>
<dbReference type="Pfam" id="PF04116">
    <property type="entry name" value="FA_hydroxylase"/>
    <property type="match status" value="1"/>
</dbReference>
<evidence type="ECO:0000256" key="3">
    <source>
        <dbReference type="ARBA" id="ARBA00022989"/>
    </source>
</evidence>
<protein>
    <submittedName>
        <fullName evidence="7">C-4 methylsterol oxidase</fullName>
    </submittedName>
</protein>
<dbReference type="AlphaFoldDB" id="A0A3N4L0D1"/>
<evidence type="ECO:0000256" key="1">
    <source>
        <dbReference type="ARBA" id="ARBA00004370"/>
    </source>
</evidence>
<keyword evidence="3 5" id="KW-1133">Transmembrane helix</keyword>
<dbReference type="GO" id="GO:0016491">
    <property type="term" value="F:oxidoreductase activity"/>
    <property type="evidence" value="ECO:0007669"/>
    <property type="project" value="InterPro"/>
</dbReference>
<dbReference type="GO" id="GO:0016020">
    <property type="term" value="C:membrane"/>
    <property type="evidence" value="ECO:0007669"/>
    <property type="project" value="UniProtKB-SubCell"/>
</dbReference>
<evidence type="ECO:0000313" key="8">
    <source>
        <dbReference type="Proteomes" id="UP000277580"/>
    </source>
</evidence>
<dbReference type="PANTHER" id="PTHR11863">
    <property type="entry name" value="STEROL DESATURASE"/>
    <property type="match status" value="1"/>
</dbReference>